<organism evidence="2 3">
    <name type="scientific">Athelia psychrophila</name>
    <dbReference type="NCBI Taxonomy" id="1759441"/>
    <lineage>
        <taxon>Eukaryota</taxon>
        <taxon>Fungi</taxon>
        <taxon>Dikarya</taxon>
        <taxon>Basidiomycota</taxon>
        <taxon>Agaricomycotina</taxon>
        <taxon>Agaricomycetes</taxon>
        <taxon>Agaricomycetidae</taxon>
        <taxon>Atheliales</taxon>
        <taxon>Atheliaceae</taxon>
        <taxon>Athelia</taxon>
    </lineage>
</organism>
<evidence type="ECO:0000313" key="2">
    <source>
        <dbReference type="EMBL" id="KZP16308.1"/>
    </source>
</evidence>
<protein>
    <submittedName>
        <fullName evidence="2">Uncharacterized protein</fullName>
    </submittedName>
</protein>
<dbReference type="EMBL" id="KV417595">
    <property type="protein sequence ID" value="KZP16308.1"/>
    <property type="molecule type" value="Genomic_DNA"/>
</dbReference>
<name>A0A166F0I1_9AGAM</name>
<accession>A0A166F0I1</accession>
<reference evidence="2 3" key="1">
    <citation type="journal article" date="2016" name="Mol. Biol. Evol.">
        <title>Comparative Genomics of Early-Diverging Mushroom-Forming Fungi Provides Insights into the Origins of Lignocellulose Decay Capabilities.</title>
        <authorList>
            <person name="Nagy L.G."/>
            <person name="Riley R."/>
            <person name="Tritt A."/>
            <person name="Adam C."/>
            <person name="Daum C."/>
            <person name="Floudas D."/>
            <person name="Sun H."/>
            <person name="Yadav J.S."/>
            <person name="Pangilinan J."/>
            <person name="Larsson K.H."/>
            <person name="Matsuura K."/>
            <person name="Barry K."/>
            <person name="Labutti K."/>
            <person name="Kuo R."/>
            <person name="Ohm R.A."/>
            <person name="Bhattacharya S.S."/>
            <person name="Shirouzu T."/>
            <person name="Yoshinaga Y."/>
            <person name="Martin F.M."/>
            <person name="Grigoriev I.V."/>
            <person name="Hibbett D.S."/>
        </authorList>
    </citation>
    <scope>NUCLEOTIDE SEQUENCE [LARGE SCALE GENOMIC DNA]</scope>
    <source>
        <strain evidence="2 3">CBS 109695</strain>
    </source>
</reference>
<feature type="region of interest" description="Disordered" evidence="1">
    <location>
        <begin position="95"/>
        <end position="117"/>
    </location>
</feature>
<proteinExistence type="predicted"/>
<feature type="compositionally biased region" description="Low complexity" evidence="1">
    <location>
        <begin position="1"/>
        <end position="12"/>
    </location>
</feature>
<sequence>MRTGMRRGSQGSARRRLRRESDLRNVSPLPLPALSSPPCWSLATQLPWRDSTRYDRCKLTSDALDRASFVLRFVAEQHDVLVVLDDVQPDGVRRDTWAGGRDSSGVSRLEGLMPPSR</sequence>
<dbReference type="Proteomes" id="UP000076532">
    <property type="component" value="Unassembled WGS sequence"/>
</dbReference>
<feature type="region of interest" description="Disordered" evidence="1">
    <location>
        <begin position="1"/>
        <end position="33"/>
    </location>
</feature>
<evidence type="ECO:0000313" key="3">
    <source>
        <dbReference type="Proteomes" id="UP000076532"/>
    </source>
</evidence>
<evidence type="ECO:0000256" key="1">
    <source>
        <dbReference type="SAM" id="MobiDB-lite"/>
    </source>
</evidence>
<dbReference type="AlphaFoldDB" id="A0A166F0I1"/>
<keyword evidence="3" id="KW-1185">Reference proteome</keyword>
<gene>
    <name evidence="2" type="ORF">FIBSPDRAFT_866148</name>
</gene>